<comment type="similarity">
    <text evidence="1">Belongs to the HypE family.</text>
</comment>
<dbReference type="InterPro" id="IPR011854">
    <property type="entry name" value="HypE"/>
</dbReference>
<dbReference type="AlphaFoldDB" id="A0A8G2F1K6"/>
<dbReference type="Gene3D" id="3.90.650.10">
    <property type="entry name" value="PurM-like C-terminal domain"/>
    <property type="match status" value="1"/>
</dbReference>
<dbReference type="Pfam" id="PF02769">
    <property type="entry name" value="AIRS_C"/>
    <property type="match status" value="1"/>
</dbReference>
<evidence type="ECO:0000259" key="3">
    <source>
        <dbReference type="Pfam" id="PF02769"/>
    </source>
</evidence>
<dbReference type="PANTHER" id="PTHR30303:SF0">
    <property type="entry name" value="CARBAMOYL DEHYDRATASE HYPE"/>
    <property type="match status" value="1"/>
</dbReference>
<dbReference type="InterPro" id="IPR010918">
    <property type="entry name" value="PurM-like_C_dom"/>
</dbReference>
<dbReference type="PIRSF" id="PIRSF005644">
    <property type="entry name" value="Hdrgns_mtr_HypE"/>
    <property type="match status" value="1"/>
</dbReference>
<dbReference type="GO" id="GO:0051604">
    <property type="term" value="P:protein maturation"/>
    <property type="evidence" value="ECO:0007669"/>
    <property type="project" value="TreeGrafter"/>
</dbReference>
<dbReference type="CDD" id="cd02197">
    <property type="entry name" value="HypE"/>
    <property type="match status" value="1"/>
</dbReference>
<evidence type="ECO:0000313" key="5">
    <source>
        <dbReference type="Proteomes" id="UP000236725"/>
    </source>
</evidence>
<dbReference type="Gene3D" id="3.30.1330.10">
    <property type="entry name" value="PurM-like, N-terminal domain"/>
    <property type="match status" value="1"/>
</dbReference>
<protein>
    <submittedName>
        <fullName evidence="4">Hydrogenase expression/formation protein HypE</fullName>
    </submittedName>
</protein>
<dbReference type="Proteomes" id="UP000236725">
    <property type="component" value="Unassembled WGS sequence"/>
</dbReference>
<dbReference type="EMBL" id="FNVS01000010">
    <property type="protein sequence ID" value="SEF93298.1"/>
    <property type="molecule type" value="Genomic_DNA"/>
</dbReference>
<reference evidence="4 5" key="1">
    <citation type="submission" date="2016-10" db="EMBL/GenBank/DDBJ databases">
        <authorList>
            <person name="Varghese N."/>
            <person name="Submissions S."/>
        </authorList>
    </citation>
    <scope>NUCLEOTIDE SEQUENCE [LARGE SCALE GENOMIC DNA]</scope>
    <source>
        <strain evidence="4 5">DSM 29073</strain>
    </source>
</reference>
<feature type="domain" description="PurM-like N-terminal" evidence="2">
    <location>
        <begin position="48"/>
        <end position="159"/>
    </location>
</feature>
<keyword evidence="5" id="KW-1185">Reference proteome</keyword>
<dbReference type="InterPro" id="IPR036921">
    <property type="entry name" value="PurM-like_N_sf"/>
</dbReference>
<gene>
    <name evidence="4" type="ORF">SAMN05444001_1107</name>
</gene>
<dbReference type="PANTHER" id="PTHR30303">
    <property type="entry name" value="HYDROGENASE ISOENZYMES FORMATION PROTEIN HYPE"/>
    <property type="match status" value="1"/>
</dbReference>
<feature type="domain" description="PurM-like C-terminal" evidence="3">
    <location>
        <begin position="171"/>
        <end position="318"/>
    </location>
</feature>
<dbReference type="InterPro" id="IPR016188">
    <property type="entry name" value="PurM-like_N"/>
</dbReference>
<dbReference type="InterPro" id="IPR036676">
    <property type="entry name" value="PurM-like_C_sf"/>
</dbReference>
<evidence type="ECO:0000313" key="4">
    <source>
        <dbReference type="EMBL" id="SEF93298.1"/>
    </source>
</evidence>
<sequence>MELNCPIPFTDSDCVLLAHGGGGRMTHQLISRIFYPAFRNPLLEQDHDGCVFPVSAGRMAYSTDSFVVDPIFFPGGNIGDLAVNGTVNDLACCGAKPLYLTAGFILEEGLKLNDLERIVQSMKKAADRAGIQIVAGDTKVVERGKCDKLFINTSGIGIVPAGIHIAPSQVQEGDVVICSGAIGVHGITILSARESLGFETNLKSDTVSLNNMLSELLTSIEEVHVLRDPTRGGVSGTLNEIAQAANAEIILDETSLPIPEEVRAASDILGLDPLYIANEGLVLIILPEKDAQTALSVMHRFDEGRKATVIGRISSKGKALVRMKTIYGNYRIVDMLSGEQLPRIC</sequence>
<comment type="caution">
    <text evidence="4">The sequence shown here is derived from an EMBL/GenBank/DDBJ whole genome shotgun (WGS) entry which is preliminary data.</text>
</comment>
<accession>A0A8G2F1K6</accession>
<organism evidence="4 5">
    <name type="scientific">Parabacteroides chinchillae</name>
    <dbReference type="NCBI Taxonomy" id="871327"/>
    <lineage>
        <taxon>Bacteria</taxon>
        <taxon>Pseudomonadati</taxon>
        <taxon>Bacteroidota</taxon>
        <taxon>Bacteroidia</taxon>
        <taxon>Bacteroidales</taxon>
        <taxon>Tannerellaceae</taxon>
        <taxon>Parabacteroides</taxon>
    </lineage>
</organism>
<evidence type="ECO:0000256" key="1">
    <source>
        <dbReference type="ARBA" id="ARBA00006243"/>
    </source>
</evidence>
<dbReference type="NCBIfam" id="TIGR02124">
    <property type="entry name" value="hypE"/>
    <property type="match status" value="1"/>
</dbReference>
<dbReference type="Pfam" id="PF00586">
    <property type="entry name" value="AIRS"/>
    <property type="match status" value="1"/>
</dbReference>
<name>A0A8G2F1K6_9BACT</name>
<evidence type="ECO:0000259" key="2">
    <source>
        <dbReference type="Pfam" id="PF00586"/>
    </source>
</evidence>
<proteinExistence type="inferred from homology"/>
<dbReference type="SUPFAM" id="SSF55326">
    <property type="entry name" value="PurM N-terminal domain-like"/>
    <property type="match status" value="1"/>
</dbReference>
<dbReference type="SUPFAM" id="SSF56042">
    <property type="entry name" value="PurM C-terminal domain-like"/>
    <property type="match status" value="1"/>
</dbReference>
<dbReference type="RefSeq" id="WP_103983486.1">
    <property type="nucleotide sequence ID" value="NZ_FNVS01000010.1"/>
</dbReference>